<name>A0A397GCW1_9GLOM</name>
<reference evidence="5 6" key="1">
    <citation type="submission" date="2018-08" db="EMBL/GenBank/DDBJ databases">
        <title>Genome and evolution of the arbuscular mycorrhizal fungus Diversispora epigaea (formerly Glomus versiforme) and its bacterial endosymbionts.</title>
        <authorList>
            <person name="Sun X."/>
            <person name="Fei Z."/>
            <person name="Harrison M."/>
        </authorList>
    </citation>
    <scope>NUCLEOTIDE SEQUENCE [LARGE SCALE GENOMIC DNA]</scope>
    <source>
        <strain evidence="5 6">IT104</strain>
    </source>
</reference>
<dbReference type="AlphaFoldDB" id="A0A397GCW1"/>
<feature type="domain" description="Crinkler effector protein N-terminal" evidence="4">
    <location>
        <begin position="10"/>
        <end position="55"/>
    </location>
</feature>
<dbReference type="GO" id="GO:0043657">
    <property type="term" value="C:host cell"/>
    <property type="evidence" value="ECO:0007669"/>
    <property type="project" value="UniProtKB-SubCell"/>
</dbReference>
<evidence type="ECO:0000313" key="6">
    <source>
        <dbReference type="Proteomes" id="UP000266861"/>
    </source>
</evidence>
<dbReference type="Proteomes" id="UP000266861">
    <property type="component" value="Unassembled WGS sequence"/>
</dbReference>
<accession>A0A397GCW1</accession>
<keyword evidence="3" id="KW-0964">Secreted</keyword>
<protein>
    <recommendedName>
        <fullName evidence="4">Crinkler effector protein N-terminal domain-containing protein</fullName>
    </recommendedName>
</protein>
<organism evidence="5 6">
    <name type="scientific">Diversispora epigaea</name>
    <dbReference type="NCBI Taxonomy" id="1348612"/>
    <lineage>
        <taxon>Eukaryota</taxon>
        <taxon>Fungi</taxon>
        <taxon>Fungi incertae sedis</taxon>
        <taxon>Mucoromycota</taxon>
        <taxon>Glomeromycotina</taxon>
        <taxon>Glomeromycetes</taxon>
        <taxon>Diversisporales</taxon>
        <taxon>Diversisporaceae</taxon>
        <taxon>Diversispora</taxon>
    </lineage>
</organism>
<sequence>MISSAGTGISLHVSKVETISELRDAIRSKKAPGFDSFPADKLRLWKVKNLQNNDELEIGDYGPSCKISDVVLIIGVPEVSSTSKSDAEVYQLEALSLSYLRSQIFQQFGTMSIFQNIVHTYSTITTIKLYLASDSKHCSANGY</sequence>
<gene>
    <name evidence="5" type="ORF">Glove_606g127</name>
</gene>
<evidence type="ECO:0000313" key="5">
    <source>
        <dbReference type="EMBL" id="RHZ46793.1"/>
    </source>
</evidence>
<evidence type="ECO:0000256" key="1">
    <source>
        <dbReference type="ARBA" id="ARBA00004340"/>
    </source>
</evidence>
<evidence type="ECO:0000259" key="4">
    <source>
        <dbReference type="Pfam" id="PF20147"/>
    </source>
</evidence>
<comment type="caution">
    <text evidence="5">The sequence shown here is derived from an EMBL/GenBank/DDBJ whole genome shotgun (WGS) entry which is preliminary data.</text>
</comment>
<dbReference type="GO" id="GO:0005576">
    <property type="term" value="C:extracellular region"/>
    <property type="evidence" value="ECO:0007669"/>
    <property type="project" value="UniProtKB-SubCell"/>
</dbReference>
<proteinExistence type="predicted"/>
<dbReference type="InterPro" id="IPR045379">
    <property type="entry name" value="Crinkler_N"/>
</dbReference>
<keyword evidence="6" id="KW-1185">Reference proteome</keyword>
<dbReference type="Pfam" id="PF20147">
    <property type="entry name" value="Crinkler"/>
    <property type="match status" value="1"/>
</dbReference>
<dbReference type="OrthoDB" id="2673191at2759"/>
<comment type="subcellular location">
    <subcellularLocation>
        <location evidence="1">Host cell</location>
    </subcellularLocation>
    <subcellularLocation>
        <location evidence="2">Secreted</location>
    </subcellularLocation>
</comment>
<dbReference type="EMBL" id="PQFF01000504">
    <property type="protein sequence ID" value="RHZ46793.1"/>
    <property type="molecule type" value="Genomic_DNA"/>
</dbReference>
<evidence type="ECO:0000256" key="2">
    <source>
        <dbReference type="ARBA" id="ARBA00004613"/>
    </source>
</evidence>
<evidence type="ECO:0000256" key="3">
    <source>
        <dbReference type="ARBA" id="ARBA00022525"/>
    </source>
</evidence>